<dbReference type="EMBL" id="WPHG01000003">
    <property type="protein sequence ID" value="MVA98714.1"/>
    <property type="molecule type" value="Genomic_DNA"/>
</dbReference>
<dbReference type="InterPro" id="IPR051122">
    <property type="entry name" value="SDR_DHRS6-like"/>
</dbReference>
<name>A0A844QJE0_9HYPH</name>
<dbReference type="Pfam" id="PF13561">
    <property type="entry name" value="adh_short_C2"/>
    <property type="match status" value="1"/>
</dbReference>
<evidence type="ECO:0000256" key="1">
    <source>
        <dbReference type="ARBA" id="ARBA00006484"/>
    </source>
</evidence>
<dbReference type="PANTHER" id="PTHR43477:SF1">
    <property type="entry name" value="DIHYDROANTICAPSIN 7-DEHYDROGENASE"/>
    <property type="match status" value="1"/>
</dbReference>
<keyword evidence="4" id="KW-1185">Reference proteome</keyword>
<dbReference type="GO" id="GO:0016491">
    <property type="term" value="F:oxidoreductase activity"/>
    <property type="evidence" value="ECO:0007669"/>
    <property type="project" value="UniProtKB-KW"/>
</dbReference>
<gene>
    <name evidence="3" type="ORF">GN330_15820</name>
</gene>
<dbReference type="Gene3D" id="3.40.50.720">
    <property type="entry name" value="NAD(P)-binding Rossmann-like Domain"/>
    <property type="match status" value="1"/>
</dbReference>
<reference evidence="3 4" key="1">
    <citation type="submission" date="2019-12" db="EMBL/GenBank/DDBJ databases">
        <title>Nitratireductor arenosus sp. nov., Isolated from sea sand, Jeju island, South Korea.</title>
        <authorList>
            <person name="Kim W."/>
        </authorList>
    </citation>
    <scope>NUCLEOTIDE SEQUENCE [LARGE SCALE GENOMIC DNA]</scope>
    <source>
        <strain evidence="3 4">CAU 1489</strain>
    </source>
</reference>
<dbReference type="AlphaFoldDB" id="A0A844QJE0"/>
<comment type="similarity">
    <text evidence="1">Belongs to the short-chain dehydrogenases/reductases (SDR) family.</text>
</comment>
<evidence type="ECO:0000313" key="4">
    <source>
        <dbReference type="Proteomes" id="UP000463224"/>
    </source>
</evidence>
<dbReference type="InterPro" id="IPR036291">
    <property type="entry name" value="NAD(P)-bd_dom_sf"/>
</dbReference>
<proteinExistence type="inferred from homology"/>
<dbReference type="PANTHER" id="PTHR43477">
    <property type="entry name" value="DIHYDROANTICAPSIN 7-DEHYDROGENASE"/>
    <property type="match status" value="1"/>
</dbReference>
<evidence type="ECO:0000256" key="2">
    <source>
        <dbReference type="ARBA" id="ARBA00023002"/>
    </source>
</evidence>
<accession>A0A844QJE0</accession>
<dbReference type="PRINTS" id="PR00081">
    <property type="entry name" value="GDHRDH"/>
</dbReference>
<dbReference type="Proteomes" id="UP000463224">
    <property type="component" value="Unassembled WGS sequence"/>
</dbReference>
<organism evidence="3 4">
    <name type="scientific">Nitratireductor arenosus</name>
    <dbReference type="NCBI Taxonomy" id="2682096"/>
    <lineage>
        <taxon>Bacteria</taxon>
        <taxon>Pseudomonadati</taxon>
        <taxon>Pseudomonadota</taxon>
        <taxon>Alphaproteobacteria</taxon>
        <taxon>Hyphomicrobiales</taxon>
        <taxon>Phyllobacteriaceae</taxon>
        <taxon>Nitratireductor</taxon>
    </lineage>
</organism>
<dbReference type="InterPro" id="IPR002347">
    <property type="entry name" value="SDR_fam"/>
</dbReference>
<protein>
    <submittedName>
        <fullName evidence="3">SDR family oxidoreductase</fullName>
    </submittedName>
</protein>
<sequence>MPDNDTTRTPGTDRILVTGAASGIGRAVALRLLDRGWFVDGIDIAPADIALSHPRYQHLRADLATATGLDAPLSTIAGERYQGLVHAAGILRADDDPDTRGDLGARLWRLHVAAPQRLAETLLPRMPDRRGRIVLVSSRASQGRSGRGLYSASKAGTEGLARALALDCVARGITVNAVAPGPTDTPQLKDKARAAAPVALPPLGRLIAPDEIAATICFLLSQEAGAITGQTLYHCGGLSLAGLTAPAAPIGDRPHV</sequence>
<evidence type="ECO:0000313" key="3">
    <source>
        <dbReference type="EMBL" id="MVA98714.1"/>
    </source>
</evidence>
<comment type="caution">
    <text evidence="3">The sequence shown here is derived from an EMBL/GenBank/DDBJ whole genome shotgun (WGS) entry which is preliminary data.</text>
</comment>
<dbReference type="PROSITE" id="PS00061">
    <property type="entry name" value="ADH_SHORT"/>
    <property type="match status" value="1"/>
</dbReference>
<dbReference type="CDD" id="cd05233">
    <property type="entry name" value="SDR_c"/>
    <property type="match status" value="1"/>
</dbReference>
<keyword evidence="2" id="KW-0560">Oxidoreductase</keyword>
<dbReference type="InterPro" id="IPR020904">
    <property type="entry name" value="Sc_DH/Rdtase_CS"/>
</dbReference>
<dbReference type="SUPFAM" id="SSF51735">
    <property type="entry name" value="NAD(P)-binding Rossmann-fold domains"/>
    <property type="match status" value="1"/>
</dbReference>